<dbReference type="Proteomes" id="UP001236806">
    <property type="component" value="Unassembled WGS sequence"/>
</dbReference>
<proteinExistence type="predicted"/>
<dbReference type="EMBL" id="JAUSXB010000001">
    <property type="protein sequence ID" value="MDQ0676073.1"/>
    <property type="molecule type" value="Genomic_DNA"/>
</dbReference>
<protein>
    <submittedName>
        <fullName evidence="1">Uncharacterized protein</fullName>
    </submittedName>
</protein>
<reference evidence="1 2" key="1">
    <citation type="submission" date="2023-07" db="EMBL/GenBank/DDBJ databases">
        <title>Comparative genomics of wheat-associated soil bacteria to identify genetic determinants of phenazine resistance.</title>
        <authorList>
            <person name="Mouncey N."/>
        </authorList>
    </citation>
    <scope>NUCLEOTIDE SEQUENCE [LARGE SCALE GENOMIC DNA]</scope>
    <source>
        <strain evidence="1 2">W1I3</strain>
    </source>
</reference>
<comment type="caution">
    <text evidence="1">The sequence shown here is derived from an EMBL/GenBank/DDBJ whole genome shotgun (WGS) entry which is preliminary data.</text>
</comment>
<keyword evidence="2" id="KW-1185">Reference proteome</keyword>
<gene>
    <name evidence="1" type="ORF">QFZ36_003634</name>
</gene>
<evidence type="ECO:0000313" key="1">
    <source>
        <dbReference type="EMBL" id="MDQ0676073.1"/>
    </source>
</evidence>
<sequence>MTIQRALKTRRTSVIGLLAPKVSDALASQVMPGVEEVAQECGYTMMMAVPPPSPPTSSAAWGRCALTGEPRCRPMEVADMLP</sequence>
<dbReference type="Gene3D" id="3.40.50.2300">
    <property type="match status" value="1"/>
</dbReference>
<dbReference type="SUPFAM" id="SSF53822">
    <property type="entry name" value="Periplasmic binding protein-like I"/>
    <property type="match status" value="1"/>
</dbReference>
<evidence type="ECO:0000313" key="2">
    <source>
        <dbReference type="Proteomes" id="UP001236806"/>
    </source>
</evidence>
<accession>A0ABU0PQ33</accession>
<dbReference type="InterPro" id="IPR028082">
    <property type="entry name" value="Peripla_BP_I"/>
</dbReference>
<name>A0ABU0PQ33_9MICC</name>
<organism evidence="1 2">
    <name type="scientific">Pseudarthrobacter siccitolerans</name>
    <dbReference type="NCBI Taxonomy" id="861266"/>
    <lineage>
        <taxon>Bacteria</taxon>
        <taxon>Bacillati</taxon>
        <taxon>Actinomycetota</taxon>
        <taxon>Actinomycetes</taxon>
        <taxon>Micrococcales</taxon>
        <taxon>Micrococcaceae</taxon>
        <taxon>Pseudarthrobacter</taxon>
    </lineage>
</organism>
<dbReference type="RefSeq" id="WP_306638429.1">
    <property type="nucleotide sequence ID" value="NZ_JAUSXB010000001.1"/>
</dbReference>